<dbReference type="GO" id="GO:0030007">
    <property type="term" value="P:intracellular potassium ion homeostasis"/>
    <property type="evidence" value="ECO:0007669"/>
    <property type="project" value="TreeGrafter"/>
</dbReference>
<evidence type="ECO:0000256" key="1">
    <source>
        <dbReference type="SAM" id="Phobius"/>
    </source>
</evidence>
<reference evidence="2 3" key="1">
    <citation type="submission" date="2013-03" db="EMBL/GenBank/DDBJ databases">
        <title>The Genome Sequence of Exophiala aquamarina CBS 119918.</title>
        <authorList>
            <consortium name="The Broad Institute Genomics Platform"/>
            <person name="Cuomo C."/>
            <person name="de Hoog S."/>
            <person name="Gorbushina A."/>
            <person name="Walker B."/>
            <person name="Young S.K."/>
            <person name="Zeng Q."/>
            <person name="Gargeya S."/>
            <person name="Fitzgerald M."/>
            <person name="Haas B."/>
            <person name="Abouelleil A."/>
            <person name="Allen A.W."/>
            <person name="Alvarado L."/>
            <person name="Arachchi H.M."/>
            <person name="Berlin A.M."/>
            <person name="Chapman S.B."/>
            <person name="Gainer-Dewar J."/>
            <person name="Goldberg J."/>
            <person name="Griggs A."/>
            <person name="Gujja S."/>
            <person name="Hansen M."/>
            <person name="Howarth C."/>
            <person name="Imamovic A."/>
            <person name="Ireland A."/>
            <person name="Larimer J."/>
            <person name="McCowan C."/>
            <person name="Murphy C."/>
            <person name="Pearson M."/>
            <person name="Poon T.W."/>
            <person name="Priest M."/>
            <person name="Roberts A."/>
            <person name="Saif S."/>
            <person name="Shea T."/>
            <person name="Sisk P."/>
            <person name="Sykes S."/>
            <person name="Wortman J."/>
            <person name="Nusbaum C."/>
            <person name="Birren B."/>
        </authorList>
    </citation>
    <scope>NUCLEOTIDE SEQUENCE [LARGE SCALE GENOMIC DNA]</scope>
    <source>
        <strain evidence="2 3">CBS 119918</strain>
    </source>
</reference>
<dbReference type="InterPro" id="IPR051143">
    <property type="entry name" value="TrkH_K-transport"/>
</dbReference>
<dbReference type="GO" id="GO:0005886">
    <property type="term" value="C:plasma membrane"/>
    <property type="evidence" value="ECO:0007669"/>
    <property type="project" value="TreeGrafter"/>
</dbReference>
<name>A0A072PYR7_9EURO</name>
<dbReference type="RefSeq" id="XP_013263335.1">
    <property type="nucleotide sequence ID" value="XM_013407881.1"/>
</dbReference>
<comment type="caution">
    <text evidence="2">The sequence shown here is derived from an EMBL/GenBank/DDBJ whole genome shotgun (WGS) entry which is preliminary data.</text>
</comment>
<keyword evidence="3" id="KW-1185">Reference proteome</keyword>
<dbReference type="Proteomes" id="UP000027920">
    <property type="component" value="Unassembled WGS sequence"/>
</dbReference>
<dbReference type="VEuPathDB" id="FungiDB:A1O9_02306"/>
<dbReference type="GeneID" id="25277251"/>
<evidence type="ECO:0000313" key="2">
    <source>
        <dbReference type="EMBL" id="KEF60745.1"/>
    </source>
</evidence>
<dbReference type="HOGENOM" id="CLU_2512645_0_0_1"/>
<keyword evidence="1" id="KW-1133">Transmembrane helix</keyword>
<dbReference type="EMBL" id="AMGV01000002">
    <property type="protein sequence ID" value="KEF60745.1"/>
    <property type="molecule type" value="Genomic_DNA"/>
</dbReference>
<feature type="transmembrane region" description="Helical" evidence="1">
    <location>
        <begin position="47"/>
        <end position="72"/>
    </location>
</feature>
<sequence>MALLSFPILYPYGNLRVIDAFFFGASGSTESGLNTVDVKALKTYQQLYIYFIPIVTNLGFIHIMVVVVRLYWFEKHIKKTCSSSQ</sequence>
<organism evidence="2 3">
    <name type="scientific">Exophiala aquamarina CBS 119918</name>
    <dbReference type="NCBI Taxonomy" id="1182545"/>
    <lineage>
        <taxon>Eukaryota</taxon>
        <taxon>Fungi</taxon>
        <taxon>Dikarya</taxon>
        <taxon>Ascomycota</taxon>
        <taxon>Pezizomycotina</taxon>
        <taxon>Eurotiomycetes</taxon>
        <taxon>Chaetothyriomycetidae</taxon>
        <taxon>Chaetothyriales</taxon>
        <taxon>Herpotrichiellaceae</taxon>
        <taxon>Exophiala</taxon>
    </lineage>
</organism>
<accession>A0A072PYR7</accession>
<dbReference type="PANTHER" id="PTHR31064:SF5">
    <property type="entry name" value="POTASSIUM ION TRANSPORTER (EUROFUNG)"/>
    <property type="match status" value="1"/>
</dbReference>
<dbReference type="PANTHER" id="PTHR31064">
    <property type="entry name" value="POTASSIUM TRANSPORT PROTEIN DDB_G0292412-RELATED"/>
    <property type="match status" value="1"/>
</dbReference>
<evidence type="ECO:0000313" key="3">
    <source>
        <dbReference type="Proteomes" id="UP000027920"/>
    </source>
</evidence>
<dbReference type="OrthoDB" id="4358152at2759"/>
<keyword evidence="1" id="KW-0812">Transmembrane</keyword>
<keyword evidence="1" id="KW-0472">Membrane</keyword>
<dbReference type="AlphaFoldDB" id="A0A072PYR7"/>
<protein>
    <submittedName>
        <fullName evidence="2">Uncharacterized protein</fullName>
    </submittedName>
</protein>
<gene>
    <name evidence="2" type="ORF">A1O9_02306</name>
</gene>
<dbReference type="STRING" id="1182545.A0A072PYR7"/>
<dbReference type="GO" id="GO:1990573">
    <property type="term" value="P:potassium ion import across plasma membrane"/>
    <property type="evidence" value="ECO:0007669"/>
    <property type="project" value="TreeGrafter"/>
</dbReference>
<proteinExistence type="predicted"/>
<dbReference type="GO" id="GO:0140107">
    <property type="term" value="F:high-affinity potassium ion transmembrane transporter activity"/>
    <property type="evidence" value="ECO:0007669"/>
    <property type="project" value="TreeGrafter"/>
</dbReference>